<dbReference type="Pfam" id="PF00072">
    <property type="entry name" value="Response_reg"/>
    <property type="match status" value="1"/>
</dbReference>
<sequence length="228" mass="24696">MDSLDNGADGFQPLRLAIVDNDPLTVKLLAQAVPRWVPGVQVMWYTQSGGDAARKCTNPELAPDILMLDMSLNDGESGLDVCRLIRSDTDKVPVLGITSFSLTYYAAKLAAAGAQGLATKSDSSMMSLAISRLRRGGTFSPVSGVQFETTEEAHRRIISEPASTRPKLSAQEARILDLLSQGRKYAQIAEEFGVTESSIRTQSHRAVKKLNANTLSQAIAIWVTGTWQ</sequence>
<accession>A0A7Y0EQR5</accession>
<keyword evidence="4" id="KW-1185">Reference proteome</keyword>
<evidence type="ECO:0000313" key="3">
    <source>
        <dbReference type="EMBL" id="NMM94731.1"/>
    </source>
</evidence>
<dbReference type="InterPro" id="IPR016032">
    <property type="entry name" value="Sig_transdc_resp-reg_C-effctor"/>
</dbReference>
<dbReference type="Gene3D" id="1.10.10.10">
    <property type="entry name" value="Winged helix-like DNA-binding domain superfamily/Winged helix DNA-binding domain"/>
    <property type="match status" value="1"/>
</dbReference>
<dbReference type="GO" id="GO:0003677">
    <property type="term" value="F:DNA binding"/>
    <property type="evidence" value="ECO:0007669"/>
    <property type="project" value="UniProtKB-KW"/>
</dbReference>
<dbReference type="GO" id="GO:0006355">
    <property type="term" value="P:regulation of DNA-templated transcription"/>
    <property type="evidence" value="ECO:0007669"/>
    <property type="project" value="InterPro"/>
</dbReference>
<proteinExistence type="predicted"/>
<dbReference type="EMBL" id="JAAIII010000006">
    <property type="protein sequence ID" value="NMM94731.1"/>
    <property type="molecule type" value="Genomic_DNA"/>
</dbReference>
<reference evidence="3 4" key="1">
    <citation type="submission" date="2020-02" db="EMBL/GenBank/DDBJ databases">
        <title>Characterization of phylogenetic diversity of novel bifidobacterial species isolated in Czech ZOOs.</title>
        <authorList>
            <person name="Lugli G.A."/>
            <person name="Vera N.B."/>
            <person name="Ventura M."/>
        </authorList>
    </citation>
    <scope>NUCLEOTIDE SEQUENCE [LARGE SCALE GENOMIC DNA]</scope>
    <source>
        <strain evidence="3 4">DSM 109957</strain>
    </source>
</reference>
<dbReference type="Proteomes" id="UP000532194">
    <property type="component" value="Unassembled WGS sequence"/>
</dbReference>
<dbReference type="AlphaFoldDB" id="A0A7Y0EQR5"/>
<dbReference type="SMART" id="SM00421">
    <property type="entry name" value="HTH_LUXR"/>
    <property type="match status" value="1"/>
</dbReference>
<dbReference type="InterPro" id="IPR051015">
    <property type="entry name" value="EvgA-like"/>
</dbReference>
<dbReference type="Pfam" id="PF00196">
    <property type="entry name" value="GerE"/>
    <property type="match status" value="1"/>
</dbReference>
<protein>
    <submittedName>
        <fullName evidence="3">DNA-binding response regulator</fullName>
    </submittedName>
</protein>
<organism evidence="3 4">
    <name type="scientific">Bifidobacterium oedipodis</name>
    <dbReference type="NCBI Taxonomy" id="2675322"/>
    <lineage>
        <taxon>Bacteria</taxon>
        <taxon>Bacillati</taxon>
        <taxon>Actinomycetota</taxon>
        <taxon>Actinomycetes</taxon>
        <taxon>Bifidobacteriales</taxon>
        <taxon>Bifidobacteriaceae</taxon>
        <taxon>Bifidobacterium</taxon>
    </lineage>
</organism>
<dbReference type="InterPro" id="IPR036388">
    <property type="entry name" value="WH-like_DNA-bd_sf"/>
</dbReference>
<evidence type="ECO:0000256" key="1">
    <source>
        <dbReference type="ARBA" id="ARBA00023125"/>
    </source>
</evidence>
<evidence type="ECO:0000259" key="2">
    <source>
        <dbReference type="PROSITE" id="PS00622"/>
    </source>
</evidence>
<dbReference type="CDD" id="cd00156">
    <property type="entry name" value="REC"/>
    <property type="match status" value="1"/>
</dbReference>
<dbReference type="GO" id="GO:0000160">
    <property type="term" value="P:phosphorelay signal transduction system"/>
    <property type="evidence" value="ECO:0007669"/>
    <property type="project" value="InterPro"/>
</dbReference>
<gene>
    <name evidence="3" type="ORF">G1C95_1919</name>
</gene>
<dbReference type="PANTHER" id="PTHR45566:SF1">
    <property type="entry name" value="HTH-TYPE TRANSCRIPTIONAL REGULATOR YHJB-RELATED"/>
    <property type="match status" value="1"/>
</dbReference>
<dbReference type="CDD" id="cd06170">
    <property type="entry name" value="LuxR_C_like"/>
    <property type="match status" value="1"/>
</dbReference>
<dbReference type="SMART" id="SM00448">
    <property type="entry name" value="REC"/>
    <property type="match status" value="1"/>
</dbReference>
<dbReference type="InterPro" id="IPR011006">
    <property type="entry name" value="CheY-like_superfamily"/>
</dbReference>
<dbReference type="SUPFAM" id="SSF46894">
    <property type="entry name" value="C-terminal effector domain of the bipartite response regulators"/>
    <property type="match status" value="1"/>
</dbReference>
<comment type="caution">
    <text evidence="3">The sequence shown here is derived from an EMBL/GenBank/DDBJ whole genome shotgun (WGS) entry which is preliminary data.</text>
</comment>
<dbReference type="InterPro" id="IPR001789">
    <property type="entry name" value="Sig_transdc_resp-reg_receiver"/>
</dbReference>
<evidence type="ECO:0000313" key="4">
    <source>
        <dbReference type="Proteomes" id="UP000532194"/>
    </source>
</evidence>
<dbReference type="PRINTS" id="PR00038">
    <property type="entry name" value="HTHLUXR"/>
</dbReference>
<name>A0A7Y0EQR5_9BIFI</name>
<dbReference type="Gene3D" id="3.40.50.2300">
    <property type="match status" value="1"/>
</dbReference>
<dbReference type="InterPro" id="IPR000792">
    <property type="entry name" value="Tscrpt_reg_LuxR_C"/>
</dbReference>
<dbReference type="PANTHER" id="PTHR45566">
    <property type="entry name" value="HTH-TYPE TRANSCRIPTIONAL REGULATOR YHJB-RELATED"/>
    <property type="match status" value="1"/>
</dbReference>
<dbReference type="SUPFAM" id="SSF52172">
    <property type="entry name" value="CheY-like"/>
    <property type="match status" value="1"/>
</dbReference>
<keyword evidence="1 3" id="KW-0238">DNA-binding</keyword>
<feature type="domain" description="HTH luxR-type" evidence="2">
    <location>
        <begin position="182"/>
        <end position="209"/>
    </location>
</feature>
<dbReference type="PROSITE" id="PS00622">
    <property type="entry name" value="HTH_LUXR_1"/>
    <property type="match status" value="1"/>
</dbReference>